<evidence type="ECO:0000313" key="4">
    <source>
        <dbReference type="WBParaSite" id="GPUH_0001071301-mRNA-1"/>
    </source>
</evidence>
<feature type="region of interest" description="Disordered" evidence="1">
    <location>
        <begin position="93"/>
        <end position="170"/>
    </location>
</feature>
<dbReference type="AlphaFoldDB" id="A0A183DPQ9"/>
<proteinExistence type="predicted"/>
<feature type="compositionally biased region" description="Basic and acidic residues" evidence="1">
    <location>
        <begin position="93"/>
        <end position="109"/>
    </location>
</feature>
<gene>
    <name evidence="2" type="ORF">GPUH_LOCUS10700</name>
</gene>
<evidence type="ECO:0000313" key="2">
    <source>
        <dbReference type="EMBL" id="VDN17794.1"/>
    </source>
</evidence>
<name>A0A183DPQ9_9BILA</name>
<sequence length="184" mass="20528">MESKEEATLEGVHGREMLSLVQNTENQIICDIIVAGIGVKKNYLQTDEIFALCFGASLSTLEKRFSRLIACTNGCFLQKWLVHDAAKELEKRRAEVEASKIPAEEKAEEQAAPVVTQTSADEGKEEEVKAVEVQEEGKRSEPATSDEDSETTDTADIDSDMDEFVEASDEIRPADKREYYVFVD</sequence>
<protein>
    <submittedName>
        <fullName evidence="4">DUF4806 domain-containing protein</fullName>
    </submittedName>
</protein>
<evidence type="ECO:0000256" key="1">
    <source>
        <dbReference type="SAM" id="MobiDB-lite"/>
    </source>
</evidence>
<accession>A0A183DPQ9</accession>
<dbReference type="EMBL" id="UYRT01078106">
    <property type="protein sequence ID" value="VDN17794.1"/>
    <property type="molecule type" value="Genomic_DNA"/>
</dbReference>
<reference evidence="2 3" key="2">
    <citation type="submission" date="2018-11" db="EMBL/GenBank/DDBJ databases">
        <authorList>
            <consortium name="Pathogen Informatics"/>
        </authorList>
    </citation>
    <scope>NUCLEOTIDE SEQUENCE [LARGE SCALE GENOMIC DNA]</scope>
</reference>
<feature type="compositionally biased region" description="Acidic residues" evidence="1">
    <location>
        <begin position="144"/>
        <end position="168"/>
    </location>
</feature>
<evidence type="ECO:0000313" key="3">
    <source>
        <dbReference type="Proteomes" id="UP000271098"/>
    </source>
</evidence>
<dbReference type="WBParaSite" id="GPUH_0001071301-mRNA-1">
    <property type="protein sequence ID" value="GPUH_0001071301-mRNA-1"/>
    <property type="gene ID" value="GPUH_0001071301"/>
</dbReference>
<dbReference type="Proteomes" id="UP000271098">
    <property type="component" value="Unassembled WGS sequence"/>
</dbReference>
<reference evidence="4" key="1">
    <citation type="submission" date="2016-06" db="UniProtKB">
        <authorList>
            <consortium name="WormBaseParasite"/>
        </authorList>
    </citation>
    <scope>IDENTIFICATION</scope>
</reference>
<keyword evidence="3" id="KW-1185">Reference proteome</keyword>
<organism evidence="4">
    <name type="scientific">Gongylonema pulchrum</name>
    <dbReference type="NCBI Taxonomy" id="637853"/>
    <lineage>
        <taxon>Eukaryota</taxon>
        <taxon>Metazoa</taxon>
        <taxon>Ecdysozoa</taxon>
        <taxon>Nematoda</taxon>
        <taxon>Chromadorea</taxon>
        <taxon>Rhabditida</taxon>
        <taxon>Spirurina</taxon>
        <taxon>Spiruromorpha</taxon>
        <taxon>Spiruroidea</taxon>
        <taxon>Gongylonematidae</taxon>
        <taxon>Gongylonema</taxon>
    </lineage>
</organism>
<feature type="compositionally biased region" description="Basic and acidic residues" evidence="1">
    <location>
        <begin position="126"/>
        <end position="141"/>
    </location>
</feature>